<evidence type="ECO:0000313" key="2">
    <source>
        <dbReference type="Proteomes" id="UP000190150"/>
    </source>
</evidence>
<dbReference type="STRING" id="1513896.SAMN05660841_02575"/>
<keyword evidence="2" id="KW-1185">Reference proteome</keyword>
<dbReference type="OrthoDB" id="752687at2"/>
<proteinExistence type="predicted"/>
<evidence type="ECO:0000313" key="1">
    <source>
        <dbReference type="EMBL" id="SKB83223.1"/>
    </source>
</evidence>
<name>A0A1T5EGQ0_9SPHI</name>
<sequence length="77" mass="8947">MKKFFAYLALLVFIQDNLLPIAITPNAQYLRLKKEHEVLMEKAIKLDNSTMYFDYLPNPAIAIECVDGNPNVYRQIL</sequence>
<accession>A0A1T5EGQ0</accession>
<protein>
    <submittedName>
        <fullName evidence="1">Uncharacterized protein</fullName>
    </submittedName>
</protein>
<organism evidence="1 2">
    <name type="scientific">Sphingobacterium nematocida</name>
    <dbReference type="NCBI Taxonomy" id="1513896"/>
    <lineage>
        <taxon>Bacteria</taxon>
        <taxon>Pseudomonadati</taxon>
        <taxon>Bacteroidota</taxon>
        <taxon>Sphingobacteriia</taxon>
        <taxon>Sphingobacteriales</taxon>
        <taxon>Sphingobacteriaceae</taxon>
        <taxon>Sphingobacterium</taxon>
    </lineage>
</organism>
<dbReference type="AlphaFoldDB" id="A0A1T5EGQ0"/>
<dbReference type="Proteomes" id="UP000190150">
    <property type="component" value="Unassembled WGS sequence"/>
</dbReference>
<gene>
    <name evidence="1" type="ORF">SAMN05660841_02575</name>
</gene>
<reference evidence="2" key="1">
    <citation type="submission" date="2017-02" db="EMBL/GenBank/DDBJ databases">
        <authorList>
            <person name="Varghese N."/>
            <person name="Submissions S."/>
        </authorList>
    </citation>
    <scope>NUCLEOTIDE SEQUENCE [LARGE SCALE GENOMIC DNA]</scope>
    <source>
        <strain evidence="2">DSM 24091</strain>
    </source>
</reference>
<dbReference type="EMBL" id="FUZF01000011">
    <property type="protein sequence ID" value="SKB83223.1"/>
    <property type="molecule type" value="Genomic_DNA"/>
</dbReference>
<dbReference type="RefSeq" id="WP_079643482.1">
    <property type="nucleotide sequence ID" value="NZ_FUZF01000011.1"/>
</dbReference>